<dbReference type="PROSITE" id="PS52004">
    <property type="entry name" value="KS3_2"/>
    <property type="match status" value="1"/>
</dbReference>
<dbReference type="InterPro" id="IPR014030">
    <property type="entry name" value="Ketoacyl_synth_N"/>
</dbReference>
<proteinExistence type="predicted"/>
<keyword evidence="7" id="KW-0012">Acyltransferase</keyword>
<dbReference type="CDD" id="cd00833">
    <property type="entry name" value="PKS"/>
    <property type="match status" value="1"/>
</dbReference>
<dbReference type="GO" id="GO:0004315">
    <property type="term" value="F:3-oxoacyl-[acyl-carrier-protein] synthase activity"/>
    <property type="evidence" value="ECO:0007669"/>
    <property type="project" value="InterPro"/>
</dbReference>
<dbReference type="InterPro" id="IPR018201">
    <property type="entry name" value="Ketoacyl_synth_AS"/>
</dbReference>
<protein>
    <submittedName>
        <fullName evidence="10">Uncharacterized protein</fullName>
    </submittedName>
</protein>
<dbReference type="Pfam" id="PF00109">
    <property type="entry name" value="ketoacyl-synt"/>
    <property type="match status" value="1"/>
</dbReference>
<dbReference type="SUPFAM" id="SSF55048">
    <property type="entry name" value="Probable ACP-binding domain of malonyl-CoA ACP transacylase"/>
    <property type="match status" value="1"/>
</dbReference>
<evidence type="ECO:0000313" key="10">
    <source>
        <dbReference type="EMBL" id="GGT63097.1"/>
    </source>
</evidence>
<evidence type="ECO:0000313" key="11">
    <source>
        <dbReference type="Proteomes" id="UP000619486"/>
    </source>
</evidence>
<dbReference type="GO" id="GO:0033068">
    <property type="term" value="P:macrolide biosynthetic process"/>
    <property type="evidence" value="ECO:0007669"/>
    <property type="project" value="UniProtKB-ARBA"/>
</dbReference>
<dbReference type="GO" id="GO:0031177">
    <property type="term" value="F:phosphopantetheine binding"/>
    <property type="evidence" value="ECO:0007669"/>
    <property type="project" value="InterPro"/>
</dbReference>
<dbReference type="SUPFAM" id="SSF53901">
    <property type="entry name" value="Thiolase-like"/>
    <property type="match status" value="1"/>
</dbReference>
<dbReference type="Gene3D" id="1.10.1200.10">
    <property type="entry name" value="ACP-like"/>
    <property type="match status" value="1"/>
</dbReference>
<evidence type="ECO:0000256" key="4">
    <source>
        <dbReference type="ARBA" id="ARBA00022679"/>
    </source>
</evidence>
<dbReference type="EMBL" id="BMQQ01000043">
    <property type="protein sequence ID" value="GGT63097.1"/>
    <property type="molecule type" value="Genomic_DNA"/>
</dbReference>
<evidence type="ECO:0000256" key="3">
    <source>
        <dbReference type="ARBA" id="ARBA00022553"/>
    </source>
</evidence>
<evidence type="ECO:0000259" key="8">
    <source>
        <dbReference type="PROSITE" id="PS50075"/>
    </source>
</evidence>
<reference evidence="10" key="1">
    <citation type="journal article" date="2014" name="Int. J. Syst. Evol. Microbiol.">
        <title>Complete genome sequence of Corynebacterium casei LMG S-19264T (=DSM 44701T), isolated from a smear-ripened cheese.</title>
        <authorList>
            <consortium name="US DOE Joint Genome Institute (JGI-PGF)"/>
            <person name="Walter F."/>
            <person name="Albersmeier A."/>
            <person name="Kalinowski J."/>
            <person name="Ruckert C."/>
        </authorList>
    </citation>
    <scope>NUCLEOTIDE SEQUENCE</scope>
    <source>
        <strain evidence="10">JCM 3172</strain>
    </source>
</reference>
<dbReference type="InterPro" id="IPR015083">
    <property type="entry name" value="NorB/c/GfsB-D-like_docking"/>
</dbReference>
<dbReference type="FunFam" id="3.40.366.10:FF:000002">
    <property type="entry name" value="Probable polyketide synthase 2"/>
    <property type="match status" value="1"/>
</dbReference>
<dbReference type="InterPro" id="IPR016036">
    <property type="entry name" value="Malonyl_transacylase_ACP-bd"/>
</dbReference>
<comment type="cofactor">
    <cofactor evidence="1">
        <name>pantetheine 4'-phosphate</name>
        <dbReference type="ChEBI" id="CHEBI:47942"/>
    </cofactor>
</comment>
<dbReference type="Gene3D" id="3.40.366.10">
    <property type="entry name" value="Malonyl-Coenzyme A Acyl Carrier Protein, domain 2"/>
    <property type="match status" value="1"/>
</dbReference>
<evidence type="ECO:0000256" key="7">
    <source>
        <dbReference type="ARBA" id="ARBA00023315"/>
    </source>
</evidence>
<dbReference type="SMART" id="SM00825">
    <property type="entry name" value="PKS_KS"/>
    <property type="match status" value="1"/>
</dbReference>
<dbReference type="InterPro" id="IPR050091">
    <property type="entry name" value="PKS_NRPS_Biosynth_Enz"/>
</dbReference>
<keyword evidence="6" id="KW-0511">Multifunctional enzyme</keyword>
<dbReference type="InterPro" id="IPR020806">
    <property type="entry name" value="PKS_PP-bd"/>
</dbReference>
<evidence type="ECO:0000256" key="2">
    <source>
        <dbReference type="ARBA" id="ARBA00022450"/>
    </source>
</evidence>
<dbReference type="SUPFAM" id="SSF47336">
    <property type="entry name" value="ACP-like"/>
    <property type="match status" value="1"/>
</dbReference>
<dbReference type="InterPro" id="IPR020841">
    <property type="entry name" value="PKS_Beta-ketoAc_synthase_dom"/>
</dbReference>
<dbReference type="Proteomes" id="UP000619486">
    <property type="component" value="Unassembled WGS sequence"/>
</dbReference>
<dbReference type="InterPro" id="IPR016039">
    <property type="entry name" value="Thiolase-like"/>
</dbReference>
<keyword evidence="3" id="KW-0597">Phosphoprotein</keyword>
<dbReference type="Pfam" id="PF00550">
    <property type="entry name" value="PP-binding"/>
    <property type="match status" value="1"/>
</dbReference>
<name>A0A918LWD0_9ACTN</name>
<dbReference type="AlphaFoldDB" id="A0A918LWD0"/>
<dbReference type="InterPro" id="IPR001227">
    <property type="entry name" value="Ac_transferase_dom_sf"/>
</dbReference>
<feature type="domain" description="Ketosynthase family 3 (KS3)" evidence="9">
    <location>
        <begin position="37"/>
        <end position="466"/>
    </location>
</feature>
<evidence type="ECO:0000256" key="6">
    <source>
        <dbReference type="ARBA" id="ARBA00023268"/>
    </source>
</evidence>
<sequence>MTATEDNAAKLVEALRASLIENERLKREQAAAAAAAKEPIAIVGMACRLPGGVTTPEELWRLVADGTDAISEFPADRGWNTDDLYDEDPEKSGRTYVREGGFLHDAADFDAGFFGIAPREALATDPQQRLLLETAWEAFERAGIAPSSLRGGSVGVYAGHMYHDYAGRLQDVPKEVEGLLGIGNSGSVASGRISYTFGFEGPSLTLDTACSSSLVAIHLAAQALRSGECSMALAGGVAVMSTPGVFVEFSRQRGLATDGRCKAFAAGADGTGWSEGAGLILLERLSDARRNGHKVLAVVRGSAVNQDGASNGLTAPNGPSQQRVIKQALANAGLTARDVDAVEAHGTGTTLGDPIEAQALLATYGEDRPRSARGVEPLWLGSLKSNIGHSQSAAGVAGVIKMVEAIRHGVLPKTLHVDAPSPKVEWTGGVELLTENRPWPDLGRPRRAAVSSFGVSGTNSHVILEQAPAEEETEEPRTAPPAVPWVLSARSAAALKDQALRLHDHVTARPELELTDIGHSLLTTREGLERRAVVVATDRAQALTALADLAAGETPAQVVRGTADADGKTVFVFPGQGSQWVGMGGQLLDESPVFATRIAEIEEAFAPFVDWSLTDVLRQAPGAASLERVDVVQPVSFAMMVALAELWRSYGVEPDAVVGHSQGEIAAAAVCGALSLADAARVVTLRSRAIGAITGKGAMATVFLPAEETARRLEPWSADLAVAAVNGPGFTVVAGGIEALDAFSASLEADGVRVRRIPVDYASHSPHVEDIRTDLYDVLAPIVALKPRVPMLSTVTGEWIGAGDTDAKYWYENLRRTVRFADAAAALRDQGYQVWVESSPHAVLVPALQQLLESAAAGAVVTGSLRRNEGGHATFLTSLAQLHVRGVPVDLGRVLEGTGARRIDLPTYAFQHRRYWLEASIVIGNGETAAQNNLVEETTEEPAQLLAARLDGLSPDERIDVLTDVVRTEAAAVLGHDDLEEIEENSGFFDIGFTSLTAVELRNRISEATGLALPAMLLFDQPTPGMVAEFLEPLLPAGVPANA</sequence>
<dbReference type="PROSITE" id="PS00606">
    <property type="entry name" value="KS3_1"/>
    <property type="match status" value="1"/>
</dbReference>
<evidence type="ECO:0000259" key="9">
    <source>
        <dbReference type="PROSITE" id="PS52004"/>
    </source>
</evidence>
<dbReference type="FunFam" id="1.10.1200.10:FF:000007">
    <property type="entry name" value="Probable polyketide synthase pks17"/>
    <property type="match status" value="1"/>
</dbReference>
<dbReference type="Pfam" id="PF00698">
    <property type="entry name" value="Acyl_transf_1"/>
    <property type="match status" value="1"/>
</dbReference>
<feature type="domain" description="Carrier" evidence="8">
    <location>
        <begin position="960"/>
        <end position="1035"/>
    </location>
</feature>
<dbReference type="PROSITE" id="PS50075">
    <property type="entry name" value="CARRIER"/>
    <property type="match status" value="1"/>
</dbReference>
<dbReference type="InterPro" id="IPR032821">
    <property type="entry name" value="PKS_assoc"/>
</dbReference>
<dbReference type="Gene3D" id="3.30.70.3290">
    <property type="match status" value="1"/>
</dbReference>
<dbReference type="InterPro" id="IPR036736">
    <property type="entry name" value="ACP-like_sf"/>
</dbReference>
<dbReference type="GO" id="GO:0004312">
    <property type="term" value="F:fatty acid synthase activity"/>
    <property type="evidence" value="ECO:0007669"/>
    <property type="project" value="TreeGrafter"/>
</dbReference>
<dbReference type="SMART" id="SM00827">
    <property type="entry name" value="PKS_AT"/>
    <property type="match status" value="1"/>
</dbReference>
<reference evidence="10" key="2">
    <citation type="submission" date="2020-09" db="EMBL/GenBank/DDBJ databases">
        <authorList>
            <person name="Sun Q."/>
            <person name="Ohkuma M."/>
        </authorList>
    </citation>
    <scope>NUCLEOTIDE SEQUENCE</scope>
    <source>
        <strain evidence="10">JCM 3172</strain>
    </source>
</reference>
<comment type="caution">
    <text evidence="10">The sequence shown here is derived from an EMBL/GenBank/DDBJ whole genome shotgun (WGS) entry which is preliminary data.</text>
</comment>
<accession>A0A918LWD0</accession>
<dbReference type="SMART" id="SM00823">
    <property type="entry name" value="PKS_PP"/>
    <property type="match status" value="1"/>
</dbReference>
<dbReference type="PANTHER" id="PTHR43775">
    <property type="entry name" value="FATTY ACID SYNTHASE"/>
    <property type="match status" value="1"/>
</dbReference>
<dbReference type="FunFam" id="3.40.47.10:FF:000019">
    <property type="entry name" value="Polyketide synthase type I"/>
    <property type="match status" value="1"/>
</dbReference>
<keyword evidence="2" id="KW-0596">Phosphopantetheine</keyword>
<dbReference type="Gene3D" id="3.40.47.10">
    <property type="match status" value="1"/>
</dbReference>
<gene>
    <name evidence="10" type="ORF">GCM10014713_65490</name>
</gene>
<evidence type="ECO:0000256" key="1">
    <source>
        <dbReference type="ARBA" id="ARBA00001957"/>
    </source>
</evidence>
<keyword evidence="11" id="KW-1185">Reference proteome</keyword>
<dbReference type="SUPFAM" id="SSF52151">
    <property type="entry name" value="FabD/lysophospholipase-like"/>
    <property type="match status" value="1"/>
</dbReference>
<dbReference type="InterPro" id="IPR009081">
    <property type="entry name" value="PP-bd_ACP"/>
</dbReference>
<dbReference type="GO" id="GO:0006633">
    <property type="term" value="P:fatty acid biosynthetic process"/>
    <property type="evidence" value="ECO:0007669"/>
    <property type="project" value="InterPro"/>
</dbReference>
<evidence type="ECO:0000256" key="5">
    <source>
        <dbReference type="ARBA" id="ARBA00023194"/>
    </source>
</evidence>
<dbReference type="Pfam" id="PF16197">
    <property type="entry name" value="KAsynt_C_assoc"/>
    <property type="match status" value="1"/>
</dbReference>
<dbReference type="Pfam" id="PF02801">
    <property type="entry name" value="Ketoacyl-synt_C"/>
    <property type="match status" value="1"/>
</dbReference>
<dbReference type="InterPro" id="IPR016035">
    <property type="entry name" value="Acyl_Trfase/lysoPLipase"/>
</dbReference>
<dbReference type="Pfam" id="PF08990">
    <property type="entry name" value="Docking"/>
    <property type="match status" value="1"/>
</dbReference>
<keyword evidence="5" id="KW-0045">Antibiotic biosynthesis</keyword>
<dbReference type="InterPro" id="IPR014031">
    <property type="entry name" value="Ketoacyl_synth_C"/>
</dbReference>
<keyword evidence="4" id="KW-0808">Transferase</keyword>
<dbReference type="PANTHER" id="PTHR43775:SF51">
    <property type="entry name" value="INACTIVE PHENOLPHTHIOCEROL SYNTHESIS POLYKETIDE SYNTHASE TYPE I PKS1-RELATED"/>
    <property type="match status" value="1"/>
</dbReference>
<organism evidence="10 11">
    <name type="scientific">Streptomyces purpureus</name>
    <dbReference type="NCBI Taxonomy" id="1951"/>
    <lineage>
        <taxon>Bacteria</taxon>
        <taxon>Bacillati</taxon>
        <taxon>Actinomycetota</taxon>
        <taxon>Actinomycetes</taxon>
        <taxon>Kitasatosporales</taxon>
        <taxon>Streptomycetaceae</taxon>
        <taxon>Streptomyces</taxon>
    </lineage>
</organism>
<dbReference type="InterPro" id="IPR014043">
    <property type="entry name" value="Acyl_transferase_dom"/>
</dbReference>